<feature type="region of interest" description="Disordered" evidence="1">
    <location>
        <begin position="85"/>
        <end position="107"/>
    </location>
</feature>
<evidence type="ECO:0000256" key="1">
    <source>
        <dbReference type="SAM" id="MobiDB-lite"/>
    </source>
</evidence>
<protein>
    <submittedName>
        <fullName evidence="3">Uncharacterized protein</fullName>
    </submittedName>
</protein>
<keyword evidence="2" id="KW-0732">Signal</keyword>
<name>A0AAV7GJ65_DENCH</name>
<gene>
    <name evidence="3" type="ORF">IEQ34_015706</name>
</gene>
<accession>A0AAV7GJ65</accession>
<feature type="chain" id="PRO_5043428808" evidence="2">
    <location>
        <begin position="32"/>
        <end position="107"/>
    </location>
</feature>
<sequence length="107" mass="11305">MKTAIAKAAVAIHPVVIIVAAVLGAGGCVSGDEPPAEVKKSPTELDQRAAELEQRAMELEVLLKAPVRAARALENVGMGMEPSLMVQEEGRHLQGSGLASGQRQRRR</sequence>
<dbReference type="EMBL" id="JAGFBR010000014">
    <property type="protein sequence ID" value="KAH0455674.1"/>
    <property type="molecule type" value="Genomic_DNA"/>
</dbReference>
<dbReference type="AlphaFoldDB" id="A0AAV7GJ65"/>
<feature type="compositionally biased region" description="Polar residues" evidence="1">
    <location>
        <begin position="97"/>
        <end position="107"/>
    </location>
</feature>
<comment type="caution">
    <text evidence="3">The sequence shown here is derived from an EMBL/GenBank/DDBJ whole genome shotgun (WGS) entry which is preliminary data.</text>
</comment>
<evidence type="ECO:0000313" key="3">
    <source>
        <dbReference type="EMBL" id="KAH0455674.1"/>
    </source>
</evidence>
<organism evidence="3 4">
    <name type="scientific">Dendrobium chrysotoxum</name>
    <name type="common">Orchid</name>
    <dbReference type="NCBI Taxonomy" id="161865"/>
    <lineage>
        <taxon>Eukaryota</taxon>
        <taxon>Viridiplantae</taxon>
        <taxon>Streptophyta</taxon>
        <taxon>Embryophyta</taxon>
        <taxon>Tracheophyta</taxon>
        <taxon>Spermatophyta</taxon>
        <taxon>Magnoliopsida</taxon>
        <taxon>Liliopsida</taxon>
        <taxon>Asparagales</taxon>
        <taxon>Orchidaceae</taxon>
        <taxon>Epidendroideae</taxon>
        <taxon>Malaxideae</taxon>
        <taxon>Dendrobiinae</taxon>
        <taxon>Dendrobium</taxon>
    </lineage>
</organism>
<feature type="signal peptide" evidence="2">
    <location>
        <begin position="1"/>
        <end position="31"/>
    </location>
</feature>
<evidence type="ECO:0000256" key="2">
    <source>
        <dbReference type="SAM" id="SignalP"/>
    </source>
</evidence>
<keyword evidence="4" id="KW-1185">Reference proteome</keyword>
<dbReference type="Proteomes" id="UP000775213">
    <property type="component" value="Unassembled WGS sequence"/>
</dbReference>
<reference evidence="3 4" key="1">
    <citation type="journal article" date="2021" name="Hortic Res">
        <title>Chromosome-scale assembly of the Dendrobium chrysotoxum genome enhances the understanding of orchid evolution.</title>
        <authorList>
            <person name="Zhang Y."/>
            <person name="Zhang G.Q."/>
            <person name="Zhang D."/>
            <person name="Liu X.D."/>
            <person name="Xu X.Y."/>
            <person name="Sun W.H."/>
            <person name="Yu X."/>
            <person name="Zhu X."/>
            <person name="Wang Z.W."/>
            <person name="Zhao X."/>
            <person name="Zhong W.Y."/>
            <person name="Chen H."/>
            <person name="Yin W.L."/>
            <person name="Huang T."/>
            <person name="Niu S.C."/>
            <person name="Liu Z.J."/>
        </authorList>
    </citation>
    <scope>NUCLEOTIDE SEQUENCE [LARGE SCALE GENOMIC DNA]</scope>
    <source>
        <strain evidence="3">Lindl</strain>
    </source>
</reference>
<dbReference type="PROSITE" id="PS51257">
    <property type="entry name" value="PROKAR_LIPOPROTEIN"/>
    <property type="match status" value="1"/>
</dbReference>
<proteinExistence type="predicted"/>
<evidence type="ECO:0000313" key="4">
    <source>
        <dbReference type="Proteomes" id="UP000775213"/>
    </source>
</evidence>